<feature type="transmembrane region" description="Helical" evidence="6">
    <location>
        <begin position="266"/>
        <end position="287"/>
    </location>
</feature>
<proteinExistence type="predicted"/>
<keyword evidence="2" id="KW-0813">Transport</keyword>
<evidence type="ECO:0000256" key="3">
    <source>
        <dbReference type="ARBA" id="ARBA00022692"/>
    </source>
</evidence>
<dbReference type="PRINTS" id="PR01035">
    <property type="entry name" value="TCRTETA"/>
</dbReference>
<geneLocation type="plasmid" evidence="8">
    <name>pSinB</name>
</geneLocation>
<dbReference type="PROSITE" id="PS50850">
    <property type="entry name" value="MFS"/>
    <property type="match status" value="1"/>
</dbReference>
<keyword evidence="8" id="KW-0614">Plasmid</keyword>
<dbReference type="PANTHER" id="PTHR23504">
    <property type="entry name" value="MAJOR FACILITATOR SUPERFAMILY DOMAIN-CONTAINING PROTEIN 10"/>
    <property type="match status" value="1"/>
</dbReference>
<feature type="transmembrane region" description="Helical" evidence="6">
    <location>
        <begin position="146"/>
        <end position="173"/>
    </location>
</feature>
<evidence type="ECO:0000256" key="2">
    <source>
        <dbReference type="ARBA" id="ARBA00022448"/>
    </source>
</evidence>
<name>A0A142BPK8_9HYPH</name>
<keyword evidence="5 6" id="KW-0472">Membrane</keyword>
<gene>
    <name evidence="8" type="ORF">pSinB_157</name>
</gene>
<dbReference type="InterPro" id="IPR011701">
    <property type="entry name" value="MFS"/>
</dbReference>
<dbReference type="Gene3D" id="1.20.1250.20">
    <property type="entry name" value="MFS general substrate transporter like domains"/>
    <property type="match status" value="1"/>
</dbReference>
<feature type="transmembrane region" description="Helical" evidence="6">
    <location>
        <begin position="12"/>
        <end position="37"/>
    </location>
</feature>
<dbReference type="GO" id="GO:0016020">
    <property type="term" value="C:membrane"/>
    <property type="evidence" value="ECO:0007669"/>
    <property type="project" value="UniProtKB-SubCell"/>
</dbReference>
<feature type="transmembrane region" description="Helical" evidence="6">
    <location>
        <begin position="57"/>
        <end position="75"/>
    </location>
</feature>
<feature type="transmembrane region" description="Helical" evidence="6">
    <location>
        <begin position="87"/>
        <end position="110"/>
    </location>
</feature>
<feature type="transmembrane region" description="Helical" evidence="6">
    <location>
        <begin position="383"/>
        <end position="400"/>
    </location>
</feature>
<protein>
    <submittedName>
        <fullName evidence="8">MFS permease</fullName>
    </submittedName>
</protein>
<sequence length="423" mass="42865">MSGTARPPLPASSWILGALLASAFIVALGYGIVLPVLPKMVERLADPVDPTFNARHIGFLTAAYVAAPMAVAFLWGRVSDLLGRRPILIVGLIGFAVTLAASALAPNLLFLYIGRILNGAFAAAVVPTALAFIADTTGDDDRRARTFGWISMASIAGFLLGPMLGGLAAGWAFGSGRAASSLQAAPFLLASGLALAAAGGVRLILPGGRVTGDAAETKNREASTFVPGEIRLLALASVAAAGLGAFEVGLTLRNNELTMTPAELGFTFATCSVVMFAVQGLVFSPLVKPAATRVLVAPAFLVMAIGLAVIPSITGFSEMLFAVSIVAASAGVISPLLAFWVTRITARSQGVELGIQSATVSLGQSVGSAGAGLLFGFYGLQGAGFLAAAVAMGVAAMASLKLPRLMAPVTADPRAVSTGNVPE</sequence>
<evidence type="ECO:0000256" key="5">
    <source>
        <dbReference type="ARBA" id="ARBA00023136"/>
    </source>
</evidence>
<dbReference type="Pfam" id="PF07690">
    <property type="entry name" value="MFS_1"/>
    <property type="match status" value="1"/>
</dbReference>
<feature type="transmembrane region" description="Helical" evidence="6">
    <location>
        <begin position="294"/>
        <end position="313"/>
    </location>
</feature>
<dbReference type="EMBL" id="KU140623">
    <property type="protein sequence ID" value="AMP35016.1"/>
    <property type="molecule type" value="Genomic_DNA"/>
</dbReference>
<comment type="subcellular location">
    <subcellularLocation>
        <location evidence="1">Membrane</location>
        <topology evidence="1">Multi-pass membrane protein</topology>
    </subcellularLocation>
</comment>
<dbReference type="InterPro" id="IPR020846">
    <property type="entry name" value="MFS_dom"/>
</dbReference>
<feature type="transmembrane region" description="Helical" evidence="6">
    <location>
        <begin position="185"/>
        <end position="205"/>
    </location>
</feature>
<dbReference type="RefSeq" id="WP_115422006.1">
    <property type="nucleotide sequence ID" value="NZ_KU140623.1"/>
</dbReference>
<feature type="transmembrane region" description="Helical" evidence="6">
    <location>
        <begin position="116"/>
        <end position="134"/>
    </location>
</feature>
<keyword evidence="4 6" id="KW-1133">Transmembrane helix</keyword>
<reference evidence="8" key="1">
    <citation type="submission" date="2015-11" db="EMBL/GenBank/DDBJ databases">
        <title>Molecular characterization of pSinB plasmid of arsenite oxidizing, metalotolerant Sinorhizobium sp. M14 - insight into the heavy metal resistome of sinorhizobial extrachromosomal replicons.</title>
        <authorList>
            <person name="Romaniuk K."/>
            <person name="Decewicz P."/>
            <person name="Mielnicki S."/>
            <person name="Sklodowska A."/>
            <person name="Dziewit L."/>
            <person name="Drewniak L."/>
        </authorList>
    </citation>
    <scope>NUCLEOTIDE SEQUENCE</scope>
    <source>
        <strain evidence="8">M14</strain>
        <plasmid evidence="8">pSinB</plasmid>
    </source>
</reference>
<feature type="transmembrane region" description="Helical" evidence="6">
    <location>
        <begin position="225"/>
        <end position="246"/>
    </location>
</feature>
<evidence type="ECO:0000256" key="6">
    <source>
        <dbReference type="SAM" id="Phobius"/>
    </source>
</evidence>
<dbReference type="SUPFAM" id="SSF103473">
    <property type="entry name" value="MFS general substrate transporter"/>
    <property type="match status" value="1"/>
</dbReference>
<accession>A0A142BPK8</accession>
<feature type="transmembrane region" description="Helical" evidence="6">
    <location>
        <begin position="319"/>
        <end position="341"/>
    </location>
</feature>
<organism evidence="8">
    <name type="scientific">Sinorhizobium sp. M14</name>
    <dbReference type="NCBI Taxonomy" id="430451"/>
    <lineage>
        <taxon>Bacteria</taxon>
        <taxon>Pseudomonadati</taxon>
        <taxon>Pseudomonadota</taxon>
        <taxon>Alphaproteobacteria</taxon>
        <taxon>Hyphomicrobiales</taxon>
        <taxon>Rhizobiaceae</taxon>
        <taxon>Sinorhizobium/Ensifer group</taxon>
        <taxon>Sinorhizobium</taxon>
    </lineage>
</organism>
<evidence type="ECO:0000256" key="4">
    <source>
        <dbReference type="ARBA" id="ARBA00022989"/>
    </source>
</evidence>
<feature type="domain" description="Major facilitator superfamily (MFS) profile" evidence="7">
    <location>
        <begin position="15"/>
        <end position="406"/>
    </location>
</feature>
<evidence type="ECO:0000259" key="7">
    <source>
        <dbReference type="PROSITE" id="PS50850"/>
    </source>
</evidence>
<dbReference type="GO" id="GO:0022857">
    <property type="term" value="F:transmembrane transporter activity"/>
    <property type="evidence" value="ECO:0007669"/>
    <property type="project" value="InterPro"/>
</dbReference>
<evidence type="ECO:0000313" key="8">
    <source>
        <dbReference type="EMBL" id="AMP35016.1"/>
    </source>
</evidence>
<dbReference type="PANTHER" id="PTHR23504:SF15">
    <property type="entry name" value="MAJOR FACILITATOR SUPERFAMILY (MFS) PROFILE DOMAIN-CONTAINING PROTEIN"/>
    <property type="match status" value="1"/>
</dbReference>
<evidence type="ECO:0000256" key="1">
    <source>
        <dbReference type="ARBA" id="ARBA00004141"/>
    </source>
</evidence>
<dbReference type="InterPro" id="IPR001958">
    <property type="entry name" value="Tet-R_TetA/multi-R_MdtG-like"/>
</dbReference>
<dbReference type="AlphaFoldDB" id="A0A142BPK8"/>
<dbReference type="InterPro" id="IPR036259">
    <property type="entry name" value="MFS_trans_sf"/>
</dbReference>
<keyword evidence="3 6" id="KW-0812">Transmembrane</keyword>